<keyword evidence="1" id="KW-0812">Transmembrane</keyword>
<protein>
    <recommendedName>
        <fullName evidence="4">Ubiquitin conjugating enzyme</fullName>
    </recommendedName>
</protein>
<feature type="transmembrane region" description="Helical" evidence="1">
    <location>
        <begin position="32"/>
        <end position="52"/>
    </location>
</feature>
<feature type="transmembrane region" description="Helical" evidence="1">
    <location>
        <begin position="239"/>
        <end position="261"/>
    </location>
</feature>
<organism evidence="2 3">
    <name type="scientific">Aspergillus keveii</name>
    <dbReference type="NCBI Taxonomy" id="714993"/>
    <lineage>
        <taxon>Eukaryota</taxon>
        <taxon>Fungi</taxon>
        <taxon>Dikarya</taxon>
        <taxon>Ascomycota</taxon>
        <taxon>Pezizomycotina</taxon>
        <taxon>Eurotiomycetes</taxon>
        <taxon>Eurotiomycetidae</taxon>
        <taxon>Eurotiales</taxon>
        <taxon>Aspergillaceae</taxon>
        <taxon>Aspergillus</taxon>
        <taxon>Aspergillus subgen. Nidulantes</taxon>
    </lineage>
</organism>
<keyword evidence="1" id="KW-1133">Transmembrane helix</keyword>
<comment type="caution">
    <text evidence="2">The sequence shown here is derived from an EMBL/GenBank/DDBJ whole genome shotgun (WGS) entry which is preliminary data.</text>
</comment>
<feature type="transmembrane region" description="Helical" evidence="1">
    <location>
        <begin position="123"/>
        <end position="146"/>
    </location>
</feature>
<proteinExistence type="predicted"/>
<reference evidence="2 3" key="1">
    <citation type="submission" date="2024-07" db="EMBL/GenBank/DDBJ databases">
        <title>Section-level genome sequencing and comparative genomics of Aspergillus sections Usti and Cavernicolus.</title>
        <authorList>
            <consortium name="Lawrence Berkeley National Laboratory"/>
            <person name="Nybo J.L."/>
            <person name="Vesth T.C."/>
            <person name="Theobald S."/>
            <person name="Frisvad J.C."/>
            <person name="Larsen T.O."/>
            <person name="Kjaerboelling I."/>
            <person name="Rothschild-Mancinelli K."/>
            <person name="Lyhne E.K."/>
            <person name="Kogle M.E."/>
            <person name="Barry K."/>
            <person name="Clum A."/>
            <person name="Na H."/>
            <person name="Ledsgaard L."/>
            <person name="Lin J."/>
            <person name="Lipzen A."/>
            <person name="Kuo A."/>
            <person name="Riley R."/>
            <person name="Mondo S."/>
            <person name="Labutti K."/>
            <person name="Haridas S."/>
            <person name="Pangalinan J."/>
            <person name="Salamov A.A."/>
            <person name="Simmons B.A."/>
            <person name="Magnuson J.K."/>
            <person name="Chen J."/>
            <person name="Drula E."/>
            <person name="Henrissat B."/>
            <person name="Wiebenga A."/>
            <person name="Lubbers R.J."/>
            <person name="Gomes A.C."/>
            <person name="Makela M.R."/>
            <person name="Stajich J."/>
            <person name="Grigoriev I.V."/>
            <person name="Mortensen U.H."/>
            <person name="De Vries R.P."/>
            <person name="Baker S.E."/>
            <person name="Andersen M.R."/>
        </authorList>
    </citation>
    <scope>NUCLEOTIDE SEQUENCE [LARGE SCALE GENOMIC DNA]</scope>
    <source>
        <strain evidence="2 3">CBS 209.92</strain>
    </source>
</reference>
<sequence length="346" mass="37929">MLSISGLLVRRGTEMISVRLQARQQPDLIHGWLGHAILILTGFAFVFMIFWVDYTCTHVIAALAAVEVSDSHAYIRLDSETPADNSLEDDSKPITSGLRSAVRHLRARGGGSIWCTFRAFRMFLSYTGFTMIIGFVFGAFGATAIPIDSVITSMLSQFVSHMLSATWQMAWVHLVIADKSPRSSYRRKLGLQHWPRIAPAAALYSGVTCLALSVPAYAARLAAMTFLDTGEYNRGILNFILAGVLPALVLFFVTLPAKAVFIRVAASMLPEEDEPIVPFDRAFGGKVRATGQLSLVNAWTTFDWPARKRYFMVALKALGIEIALGVMGVLLVFGELAVVIRTGPPQ</sequence>
<name>A0ABR4GCE5_9EURO</name>
<feature type="transmembrane region" description="Helical" evidence="1">
    <location>
        <begin position="317"/>
        <end position="340"/>
    </location>
</feature>
<accession>A0ABR4GCE5</accession>
<feature type="transmembrane region" description="Helical" evidence="1">
    <location>
        <begin position="158"/>
        <end position="176"/>
    </location>
</feature>
<evidence type="ECO:0000313" key="3">
    <source>
        <dbReference type="Proteomes" id="UP001610563"/>
    </source>
</evidence>
<gene>
    <name evidence="2" type="ORF">BJX66DRAFT_128417</name>
</gene>
<evidence type="ECO:0000313" key="2">
    <source>
        <dbReference type="EMBL" id="KAL2796697.1"/>
    </source>
</evidence>
<evidence type="ECO:0000256" key="1">
    <source>
        <dbReference type="SAM" id="Phobius"/>
    </source>
</evidence>
<feature type="transmembrane region" description="Helical" evidence="1">
    <location>
        <begin position="197"/>
        <end position="219"/>
    </location>
</feature>
<dbReference type="Proteomes" id="UP001610563">
    <property type="component" value="Unassembled WGS sequence"/>
</dbReference>
<keyword evidence="3" id="KW-1185">Reference proteome</keyword>
<evidence type="ECO:0008006" key="4">
    <source>
        <dbReference type="Google" id="ProtNLM"/>
    </source>
</evidence>
<keyword evidence="1" id="KW-0472">Membrane</keyword>
<dbReference type="EMBL" id="JBFTWV010000024">
    <property type="protein sequence ID" value="KAL2796697.1"/>
    <property type="molecule type" value="Genomic_DNA"/>
</dbReference>